<comment type="caution">
    <text evidence="4">The sequence shown here is derived from an EMBL/GenBank/DDBJ whole genome shotgun (WGS) entry which is preliminary data.</text>
</comment>
<dbReference type="PANTHER" id="PTHR22916:SF51">
    <property type="entry name" value="GLYCOSYLTRANSFERASE EPSH-RELATED"/>
    <property type="match status" value="1"/>
</dbReference>
<dbReference type="GO" id="GO:0016758">
    <property type="term" value="F:hexosyltransferase activity"/>
    <property type="evidence" value="ECO:0007669"/>
    <property type="project" value="UniProtKB-ARBA"/>
</dbReference>
<evidence type="ECO:0000256" key="2">
    <source>
        <dbReference type="ARBA" id="ARBA00022679"/>
    </source>
</evidence>
<reference evidence="4 5" key="1">
    <citation type="submission" date="2018-10" db="EMBL/GenBank/DDBJ databases">
        <title>Genomic Encyclopedia of Archaeal and Bacterial Type Strains, Phase II (KMG-II): from individual species to whole genera.</title>
        <authorList>
            <person name="Goeker M."/>
        </authorList>
    </citation>
    <scope>NUCLEOTIDE SEQUENCE [LARGE SCALE GENOMIC DNA]</scope>
    <source>
        <strain evidence="4 5">DSM 14219</strain>
    </source>
</reference>
<dbReference type="EMBL" id="RBXB01000003">
    <property type="protein sequence ID" value="RKS96268.1"/>
    <property type="molecule type" value="Genomic_DNA"/>
</dbReference>
<dbReference type="PANTHER" id="PTHR22916">
    <property type="entry name" value="GLYCOSYLTRANSFERASE"/>
    <property type="match status" value="1"/>
</dbReference>
<evidence type="ECO:0000259" key="3">
    <source>
        <dbReference type="Pfam" id="PF00535"/>
    </source>
</evidence>
<sequence length="316" mass="36345">MMGGHLEISVIIPVYNASGFLERAVHSALQFGEVKEVILIEDKSTDDSLEVCNRLVSENSRVKLYQHHDKENHGAGATRNLGLEKAKYEFIAFLDSDDHYLPNRFDMEKTIFNNPKIEGTFGAIGVEYLSEKGKEEYLAKFNNSTLTTVNYPAEGDEVFKGLLGLTSKTFGSFFHLNTLTVRKSSIIKNNLHFNESLRVHQDSDFIIKLAYHCYLKSGIIDQAIAIRGVHDNNRITKIVRYSAQYNQRQFLLWKSLYDWATSQNLSSEYKKKVYLQYRSFDLSLKTGLNKYSNIVIEAIKNPEILKTKYRFTYMNS</sequence>
<dbReference type="Pfam" id="PF00535">
    <property type="entry name" value="Glycos_transf_2"/>
    <property type="match status" value="1"/>
</dbReference>
<protein>
    <submittedName>
        <fullName evidence="4">Glycosyl transferase family 2</fullName>
    </submittedName>
</protein>
<keyword evidence="5" id="KW-1185">Reference proteome</keyword>
<dbReference type="Gene3D" id="3.90.550.10">
    <property type="entry name" value="Spore Coat Polysaccharide Biosynthesis Protein SpsA, Chain A"/>
    <property type="match status" value="1"/>
</dbReference>
<evidence type="ECO:0000313" key="5">
    <source>
        <dbReference type="Proteomes" id="UP000272428"/>
    </source>
</evidence>
<dbReference type="AlphaFoldDB" id="A0A495SAY4"/>
<dbReference type="SUPFAM" id="SSF53448">
    <property type="entry name" value="Nucleotide-diphospho-sugar transferases"/>
    <property type="match status" value="1"/>
</dbReference>
<name>A0A495SAY4_9FLAO</name>
<dbReference type="Proteomes" id="UP000272428">
    <property type="component" value="Unassembled WGS sequence"/>
</dbReference>
<dbReference type="InterPro" id="IPR001173">
    <property type="entry name" value="Glyco_trans_2-like"/>
</dbReference>
<dbReference type="CDD" id="cd00761">
    <property type="entry name" value="Glyco_tranf_GTA_type"/>
    <property type="match status" value="1"/>
</dbReference>
<proteinExistence type="predicted"/>
<organism evidence="4 5">
    <name type="scientific">Chryseobacterium defluvii</name>
    <dbReference type="NCBI Taxonomy" id="160396"/>
    <lineage>
        <taxon>Bacteria</taxon>
        <taxon>Pseudomonadati</taxon>
        <taxon>Bacteroidota</taxon>
        <taxon>Flavobacteriia</taxon>
        <taxon>Flavobacteriales</taxon>
        <taxon>Weeksellaceae</taxon>
        <taxon>Chryseobacterium group</taxon>
        <taxon>Chryseobacterium</taxon>
    </lineage>
</organism>
<dbReference type="RefSeq" id="WP_228434803.1">
    <property type="nucleotide sequence ID" value="NZ_RBXB01000003.1"/>
</dbReference>
<keyword evidence="2 4" id="KW-0808">Transferase</keyword>
<accession>A0A495SAY4</accession>
<keyword evidence="1" id="KW-0328">Glycosyltransferase</keyword>
<evidence type="ECO:0000256" key="1">
    <source>
        <dbReference type="ARBA" id="ARBA00022676"/>
    </source>
</evidence>
<evidence type="ECO:0000313" key="4">
    <source>
        <dbReference type="EMBL" id="RKS96268.1"/>
    </source>
</evidence>
<feature type="domain" description="Glycosyltransferase 2-like" evidence="3">
    <location>
        <begin position="9"/>
        <end position="106"/>
    </location>
</feature>
<dbReference type="InterPro" id="IPR029044">
    <property type="entry name" value="Nucleotide-diphossugar_trans"/>
</dbReference>
<gene>
    <name evidence="4" type="ORF">BCF58_2691</name>
</gene>